<name>A0A067MX92_BOTB1</name>
<feature type="non-terminal residue" evidence="1">
    <location>
        <position position="1"/>
    </location>
</feature>
<dbReference type="EMBL" id="KL198027">
    <property type="protein sequence ID" value="KDQ16512.1"/>
    <property type="molecule type" value="Genomic_DNA"/>
</dbReference>
<evidence type="ECO:0000313" key="1">
    <source>
        <dbReference type="EMBL" id="KDQ16512.1"/>
    </source>
</evidence>
<protein>
    <submittedName>
        <fullName evidence="1">Uncharacterized protein</fullName>
    </submittedName>
</protein>
<organism evidence="1 2">
    <name type="scientific">Botryobasidium botryosum (strain FD-172 SS1)</name>
    <dbReference type="NCBI Taxonomy" id="930990"/>
    <lineage>
        <taxon>Eukaryota</taxon>
        <taxon>Fungi</taxon>
        <taxon>Dikarya</taxon>
        <taxon>Basidiomycota</taxon>
        <taxon>Agaricomycotina</taxon>
        <taxon>Agaricomycetes</taxon>
        <taxon>Cantharellales</taxon>
        <taxon>Botryobasidiaceae</taxon>
        <taxon>Botryobasidium</taxon>
    </lineage>
</organism>
<dbReference type="InParanoid" id="A0A067MX92"/>
<feature type="non-terminal residue" evidence="1">
    <location>
        <position position="99"/>
    </location>
</feature>
<dbReference type="Proteomes" id="UP000027195">
    <property type="component" value="Unassembled WGS sequence"/>
</dbReference>
<dbReference type="HOGENOM" id="CLU_006344_16_0_1"/>
<accession>A0A067MX92</accession>
<reference evidence="2" key="1">
    <citation type="journal article" date="2014" name="Proc. Natl. Acad. Sci. U.S.A.">
        <title>Extensive sampling of basidiomycete genomes demonstrates inadequacy of the white-rot/brown-rot paradigm for wood decay fungi.</title>
        <authorList>
            <person name="Riley R."/>
            <person name="Salamov A.A."/>
            <person name="Brown D.W."/>
            <person name="Nagy L.G."/>
            <person name="Floudas D."/>
            <person name="Held B.W."/>
            <person name="Levasseur A."/>
            <person name="Lombard V."/>
            <person name="Morin E."/>
            <person name="Otillar R."/>
            <person name="Lindquist E.A."/>
            <person name="Sun H."/>
            <person name="LaButti K.M."/>
            <person name="Schmutz J."/>
            <person name="Jabbour D."/>
            <person name="Luo H."/>
            <person name="Baker S.E."/>
            <person name="Pisabarro A.G."/>
            <person name="Walton J.D."/>
            <person name="Blanchette R.A."/>
            <person name="Henrissat B."/>
            <person name="Martin F."/>
            <person name="Cullen D."/>
            <person name="Hibbett D.S."/>
            <person name="Grigoriev I.V."/>
        </authorList>
    </citation>
    <scope>NUCLEOTIDE SEQUENCE [LARGE SCALE GENOMIC DNA]</scope>
    <source>
        <strain evidence="2">FD-172 SS1</strain>
    </source>
</reference>
<dbReference type="OrthoDB" id="3187773at2759"/>
<keyword evidence="2" id="KW-1185">Reference proteome</keyword>
<sequence length="99" mass="11439">SFEHDDIEHPCALIEWFDVEGTSPDEDTGFWVVKPEYTLDGSREVSVISLGSILRNAHLMPVFGHEFLPVDFHFSYTLDSFCSFFVNKYIDYHSNLIAF</sequence>
<dbReference type="STRING" id="930990.A0A067MX92"/>
<dbReference type="AlphaFoldDB" id="A0A067MX92"/>
<evidence type="ECO:0000313" key="2">
    <source>
        <dbReference type="Proteomes" id="UP000027195"/>
    </source>
</evidence>
<gene>
    <name evidence="1" type="ORF">BOTBODRAFT_90696</name>
</gene>
<proteinExistence type="predicted"/>